<sequence length="310" mass="34115">MDDPLLRLPPLDPLRGFVATARLLSFTQAAKALCLTQSAISRQIQSLEEALGVSLFVRGTRTLSLTPEGERLYRLASPWLRDYGELAAGFKASSQRPPVTVTASLGITALWLLPRLRDFQALHPDIDVRLASFNRVVELRREGIDLALRFSPEADVPPGSERLFGETVFPVASPALGIDALSADNLPTVTLMNYDDPGFPWLGWESWLAGYGLAERRPRAVLHFNHYDQLIQAAVAGQGVAIGRAELVSDLIADGRLRPLGETRRFIRERGYWLVSATSQPREDVACFADWVREAARQTREAAAGLTEGG</sequence>
<dbReference type="FunFam" id="1.10.10.10:FF:000001">
    <property type="entry name" value="LysR family transcriptional regulator"/>
    <property type="match status" value="1"/>
</dbReference>
<dbReference type="PRINTS" id="PR00039">
    <property type="entry name" value="HTHLYSR"/>
</dbReference>
<dbReference type="GO" id="GO:0003700">
    <property type="term" value="F:DNA-binding transcription factor activity"/>
    <property type="evidence" value="ECO:0007669"/>
    <property type="project" value="InterPro"/>
</dbReference>
<keyword evidence="7" id="KW-1185">Reference proteome</keyword>
<dbReference type="Proteomes" id="UP000580043">
    <property type="component" value="Unassembled WGS sequence"/>
</dbReference>
<dbReference type="Pfam" id="PF03466">
    <property type="entry name" value="LysR_substrate"/>
    <property type="match status" value="1"/>
</dbReference>
<dbReference type="InterPro" id="IPR005119">
    <property type="entry name" value="LysR_subst-bd"/>
</dbReference>
<dbReference type="AlphaFoldDB" id="A0A848G7J8"/>
<reference evidence="6 7" key="1">
    <citation type="submission" date="2020-04" db="EMBL/GenBank/DDBJ databases">
        <title>Zoogloea sp. G-4-1-14 isolated from soil.</title>
        <authorList>
            <person name="Dahal R.H."/>
        </authorList>
    </citation>
    <scope>NUCLEOTIDE SEQUENCE [LARGE SCALE GENOMIC DNA]</scope>
    <source>
        <strain evidence="6 7">G-4-1-14</strain>
    </source>
</reference>
<evidence type="ECO:0000313" key="6">
    <source>
        <dbReference type="EMBL" id="NML27214.1"/>
    </source>
</evidence>
<evidence type="ECO:0000256" key="4">
    <source>
        <dbReference type="ARBA" id="ARBA00023163"/>
    </source>
</evidence>
<keyword evidence="4" id="KW-0804">Transcription</keyword>
<comment type="caution">
    <text evidence="6">The sequence shown here is derived from an EMBL/GenBank/DDBJ whole genome shotgun (WGS) entry which is preliminary data.</text>
</comment>
<dbReference type="Pfam" id="PF00126">
    <property type="entry name" value="HTH_1"/>
    <property type="match status" value="1"/>
</dbReference>
<evidence type="ECO:0000256" key="3">
    <source>
        <dbReference type="ARBA" id="ARBA00023125"/>
    </source>
</evidence>
<gene>
    <name evidence="6" type="ORF">HHL15_15790</name>
</gene>
<dbReference type="GO" id="GO:0006351">
    <property type="term" value="P:DNA-templated transcription"/>
    <property type="evidence" value="ECO:0007669"/>
    <property type="project" value="TreeGrafter"/>
</dbReference>
<dbReference type="InterPro" id="IPR036388">
    <property type="entry name" value="WH-like_DNA-bd_sf"/>
</dbReference>
<dbReference type="GO" id="GO:0043565">
    <property type="term" value="F:sequence-specific DNA binding"/>
    <property type="evidence" value="ECO:0007669"/>
    <property type="project" value="TreeGrafter"/>
</dbReference>
<dbReference type="InterPro" id="IPR058163">
    <property type="entry name" value="LysR-type_TF_proteobact-type"/>
</dbReference>
<organism evidence="6 7">
    <name type="scientific">Zoogloea dura</name>
    <dbReference type="NCBI Taxonomy" id="2728840"/>
    <lineage>
        <taxon>Bacteria</taxon>
        <taxon>Pseudomonadati</taxon>
        <taxon>Pseudomonadota</taxon>
        <taxon>Betaproteobacteria</taxon>
        <taxon>Rhodocyclales</taxon>
        <taxon>Zoogloeaceae</taxon>
        <taxon>Zoogloea</taxon>
    </lineage>
</organism>
<comment type="similarity">
    <text evidence="1">Belongs to the LysR transcriptional regulatory family.</text>
</comment>
<feature type="domain" description="HTH lysR-type" evidence="5">
    <location>
        <begin position="9"/>
        <end position="66"/>
    </location>
</feature>
<dbReference type="CDD" id="cd08432">
    <property type="entry name" value="PBP2_GcdR_TrpI_HvrB_AmpR_like"/>
    <property type="match status" value="1"/>
</dbReference>
<dbReference type="RefSeq" id="WP_169146749.1">
    <property type="nucleotide sequence ID" value="NZ_JABBGA010000013.1"/>
</dbReference>
<dbReference type="InterPro" id="IPR000847">
    <property type="entry name" value="LysR_HTH_N"/>
</dbReference>
<keyword evidence="2" id="KW-0805">Transcription regulation</keyword>
<dbReference type="SUPFAM" id="SSF46785">
    <property type="entry name" value="Winged helix' DNA-binding domain"/>
    <property type="match status" value="1"/>
</dbReference>
<evidence type="ECO:0000256" key="2">
    <source>
        <dbReference type="ARBA" id="ARBA00023015"/>
    </source>
</evidence>
<proteinExistence type="inferred from homology"/>
<dbReference type="Gene3D" id="3.40.190.10">
    <property type="entry name" value="Periplasmic binding protein-like II"/>
    <property type="match status" value="2"/>
</dbReference>
<name>A0A848G7J8_9RHOO</name>
<dbReference type="SUPFAM" id="SSF53850">
    <property type="entry name" value="Periplasmic binding protein-like II"/>
    <property type="match status" value="1"/>
</dbReference>
<accession>A0A848G7J8</accession>
<evidence type="ECO:0000256" key="1">
    <source>
        <dbReference type="ARBA" id="ARBA00009437"/>
    </source>
</evidence>
<evidence type="ECO:0000313" key="7">
    <source>
        <dbReference type="Proteomes" id="UP000580043"/>
    </source>
</evidence>
<keyword evidence="3" id="KW-0238">DNA-binding</keyword>
<evidence type="ECO:0000259" key="5">
    <source>
        <dbReference type="PROSITE" id="PS50931"/>
    </source>
</evidence>
<dbReference type="PANTHER" id="PTHR30537">
    <property type="entry name" value="HTH-TYPE TRANSCRIPTIONAL REGULATOR"/>
    <property type="match status" value="1"/>
</dbReference>
<dbReference type="PROSITE" id="PS50931">
    <property type="entry name" value="HTH_LYSR"/>
    <property type="match status" value="1"/>
</dbReference>
<dbReference type="PANTHER" id="PTHR30537:SF26">
    <property type="entry name" value="GLYCINE CLEAVAGE SYSTEM TRANSCRIPTIONAL ACTIVATOR"/>
    <property type="match status" value="1"/>
</dbReference>
<dbReference type="InterPro" id="IPR036390">
    <property type="entry name" value="WH_DNA-bd_sf"/>
</dbReference>
<dbReference type="Gene3D" id="1.10.10.10">
    <property type="entry name" value="Winged helix-like DNA-binding domain superfamily/Winged helix DNA-binding domain"/>
    <property type="match status" value="1"/>
</dbReference>
<protein>
    <submittedName>
        <fullName evidence="6">LysR family transcriptional regulator</fullName>
    </submittedName>
</protein>
<dbReference type="EMBL" id="JABBGA010000013">
    <property type="protein sequence ID" value="NML27214.1"/>
    <property type="molecule type" value="Genomic_DNA"/>
</dbReference>